<dbReference type="EMBL" id="CATIWC010001350">
    <property type="protein sequence ID" value="CAI8584050.1"/>
    <property type="molecule type" value="Genomic_DNA"/>
</dbReference>
<feature type="region of interest" description="Disordered" evidence="1">
    <location>
        <begin position="50"/>
        <end position="72"/>
    </location>
</feature>
<organism evidence="2 3">
    <name type="scientific">Vicia faba</name>
    <name type="common">Broad bean</name>
    <name type="synonym">Faba vulgaris</name>
    <dbReference type="NCBI Taxonomy" id="3906"/>
    <lineage>
        <taxon>Eukaryota</taxon>
        <taxon>Viridiplantae</taxon>
        <taxon>Streptophyta</taxon>
        <taxon>Embryophyta</taxon>
        <taxon>Tracheophyta</taxon>
        <taxon>Spermatophyta</taxon>
        <taxon>Magnoliopsida</taxon>
        <taxon>eudicotyledons</taxon>
        <taxon>Gunneridae</taxon>
        <taxon>Pentapetalae</taxon>
        <taxon>rosids</taxon>
        <taxon>fabids</taxon>
        <taxon>Fabales</taxon>
        <taxon>Fabaceae</taxon>
        <taxon>Papilionoideae</taxon>
        <taxon>50 kb inversion clade</taxon>
        <taxon>NPAAA clade</taxon>
        <taxon>Hologalegina</taxon>
        <taxon>IRL clade</taxon>
        <taxon>Fabeae</taxon>
        <taxon>Vicia</taxon>
    </lineage>
</organism>
<protein>
    <submittedName>
        <fullName evidence="2">Uncharacterized protein</fullName>
    </submittedName>
</protein>
<evidence type="ECO:0000313" key="2">
    <source>
        <dbReference type="EMBL" id="CAI8584050.1"/>
    </source>
</evidence>
<dbReference type="AlphaFoldDB" id="A0AAV0YDL4"/>
<name>A0AAV0YDL4_VICFA</name>
<gene>
    <name evidence="2" type="ORF">VFH_U056400</name>
</gene>
<dbReference type="Proteomes" id="UP001157006">
    <property type="component" value="Unassembled WGS sequence"/>
</dbReference>
<accession>A0AAV0YDL4</accession>
<proteinExistence type="predicted"/>
<reference evidence="2 3" key="1">
    <citation type="submission" date="2023-01" db="EMBL/GenBank/DDBJ databases">
        <authorList>
            <person name="Kreplak J."/>
        </authorList>
    </citation>
    <scope>NUCLEOTIDE SEQUENCE [LARGE SCALE GENOMIC DNA]</scope>
</reference>
<evidence type="ECO:0000256" key="1">
    <source>
        <dbReference type="SAM" id="MobiDB-lite"/>
    </source>
</evidence>
<feature type="compositionally biased region" description="Basic and acidic residues" evidence="1">
    <location>
        <begin position="58"/>
        <end position="68"/>
    </location>
</feature>
<evidence type="ECO:0000313" key="3">
    <source>
        <dbReference type="Proteomes" id="UP001157006"/>
    </source>
</evidence>
<keyword evidence="3" id="KW-1185">Reference proteome</keyword>
<sequence>MGYFWDKGCKVYYFRVKKNGKKMYNFNGPVEFVNSTAELHMVDDQPISASHDASQVDTDMHDTGHGDDQGSGIGVEYGNRSSIITMLQNMQVKQDELYKEDYHRRSALLRQLKRNDFVFFKST</sequence>
<comment type="caution">
    <text evidence="2">The sequence shown here is derived from an EMBL/GenBank/DDBJ whole genome shotgun (WGS) entry which is preliminary data.</text>
</comment>